<proteinExistence type="predicted"/>
<dbReference type="RefSeq" id="WP_054286712.1">
    <property type="nucleotide sequence ID" value="NZ_CYHA01000001.1"/>
</dbReference>
<dbReference type="InterPro" id="IPR025205">
    <property type="entry name" value="PilX/PilW_C"/>
</dbReference>
<keyword evidence="1" id="KW-0175">Coiled coil</keyword>
<gene>
    <name evidence="4" type="ORF">Ga0061063_0716</name>
</gene>
<dbReference type="AlphaFoldDB" id="A0A0K6GSY0"/>
<dbReference type="Pfam" id="PF14341">
    <property type="entry name" value="PilX_N"/>
    <property type="match status" value="1"/>
</dbReference>
<evidence type="ECO:0000313" key="4">
    <source>
        <dbReference type="EMBL" id="CUA81869.1"/>
    </source>
</evidence>
<dbReference type="STRING" id="375574.GCA_001418035_00514"/>
<evidence type="ECO:0000259" key="3">
    <source>
        <dbReference type="Pfam" id="PF14341"/>
    </source>
</evidence>
<protein>
    <submittedName>
        <fullName evidence="4">Tfp pilus assembly protein PilX</fullName>
    </submittedName>
</protein>
<feature type="domain" description="PilX/PilW C-terminal" evidence="2">
    <location>
        <begin position="107"/>
        <end position="219"/>
    </location>
</feature>
<reference evidence="5" key="1">
    <citation type="submission" date="2015-08" db="EMBL/GenBank/DDBJ databases">
        <authorList>
            <person name="Varghese N."/>
        </authorList>
    </citation>
    <scope>NUCLEOTIDE SEQUENCE [LARGE SCALE GENOMIC DNA]</scope>
    <source>
        <strain evidence="5">DSM 17901</strain>
    </source>
</reference>
<accession>A0A0K6GSY0</accession>
<evidence type="ECO:0000313" key="5">
    <source>
        <dbReference type="Proteomes" id="UP000243535"/>
    </source>
</evidence>
<dbReference type="OrthoDB" id="8613141at2"/>
<dbReference type="Proteomes" id="UP000243535">
    <property type="component" value="Unassembled WGS sequence"/>
</dbReference>
<keyword evidence="5" id="KW-1185">Reference proteome</keyword>
<sequence>MRLSPPGRHQRGHTLTVALMLLMLVSMAVVGSARLMLDEQRIGANQTDRHLAFELAELALRQGEAEAEQLDAELEVAGRSEDALWGRNGLFTAGCANAGNPERWRQGLCAPPGRGGQQTMPWLGVRTYVASEGAVRSGTVSLLHPCGQAREFAYETPRAQNRCAAVVSGSRVWANPRYLIELVDPAHSDARGSGRLYRITARAWGKSANTVVTLQSFYLVP</sequence>
<dbReference type="EMBL" id="CYHA01000001">
    <property type="protein sequence ID" value="CUA81869.1"/>
    <property type="molecule type" value="Genomic_DNA"/>
</dbReference>
<evidence type="ECO:0000256" key="1">
    <source>
        <dbReference type="SAM" id="Coils"/>
    </source>
</evidence>
<evidence type="ECO:0000259" key="2">
    <source>
        <dbReference type="Pfam" id="PF13681"/>
    </source>
</evidence>
<dbReference type="Pfam" id="PF13681">
    <property type="entry name" value="PilX"/>
    <property type="match status" value="1"/>
</dbReference>
<feature type="domain" description="Type 4 fimbrial biogenesis protein PilX N-terminal" evidence="3">
    <location>
        <begin position="11"/>
        <end position="61"/>
    </location>
</feature>
<feature type="coiled-coil region" evidence="1">
    <location>
        <begin position="53"/>
        <end position="80"/>
    </location>
</feature>
<name>A0A0K6GSY0_9NEIS</name>
<dbReference type="InterPro" id="IPR025746">
    <property type="entry name" value="PilX_N_dom"/>
</dbReference>
<organism evidence="4 5">
    <name type="scientific">Gulbenkiania indica</name>
    <dbReference type="NCBI Taxonomy" id="375574"/>
    <lineage>
        <taxon>Bacteria</taxon>
        <taxon>Pseudomonadati</taxon>
        <taxon>Pseudomonadota</taxon>
        <taxon>Betaproteobacteria</taxon>
        <taxon>Neisseriales</taxon>
        <taxon>Chromobacteriaceae</taxon>
        <taxon>Gulbenkiania</taxon>
    </lineage>
</organism>